<dbReference type="Proteomes" id="UP000266906">
    <property type="component" value="Unassembled WGS sequence"/>
</dbReference>
<evidence type="ECO:0000313" key="1">
    <source>
        <dbReference type="EMBL" id="RPE36091.1"/>
    </source>
</evidence>
<sequence length="163" mass="18540">MTYDILFWRVPEGGSWEQARAALNAEYDAWEAETGGRDPYPHRLTERRRADWERLLRRVEAEVGPGEAEEYLTGVEFWRTGPHGVFQLCYGGETAGIEIAYRYPGETALPIMEEAYRIARLVEEELGLLGYDHEVDQPVRTGDPRRAAARLGGIADWAQRTLG</sequence>
<protein>
    <submittedName>
        <fullName evidence="1">Uncharacterized protein</fullName>
    </submittedName>
</protein>
<name>A0A3N4RYE2_9ACTN</name>
<dbReference type="EMBL" id="RKQG01000001">
    <property type="protein sequence ID" value="RPE36091.1"/>
    <property type="molecule type" value="Genomic_DNA"/>
</dbReference>
<comment type="caution">
    <text evidence="1">The sequence shown here is derived from an EMBL/GenBank/DDBJ whole genome shotgun (WGS) entry which is preliminary data.</text>
</comment>
<keyword evidence="2" id="KW-1185">Reference proteome</keyword>
<dbReference type="RefSeq" id="WP_123819249.1">
    <property type="nucleotide sequence ID" value="NZ_RKQG01000001.1"/>
</dbReference>
<dbReference type="AlphaFoldDB" id="A0A3N4RYE2"/>
<organism evidence="1 2">
    <name type="scientific">Kitasatospora cineracea</name>
    <dbReference type="NCBI Taxonomy" id="88074"/>
    <lineage>
        <taxon>Bacteria</taxon>
        <taxon>Bacillati</taxon>
        <taxon>Actinomycetota</taxon>
        <taxon>Actinomycetes</taxon>
        <taxon>Kitasatosporales</taxon>
        <taxon>Streptomycetaceae</taxon>
        <taxon>Kitasatospora</taxon>
    </lineage>
</organism>
<proteinExistence type="predicted"/>
<accession>A0A3N4RYE2</accession>
<reference evidence="1 2" key="1">
    <citation type="submission" date="2018-11" db="EMBL/GenBank/DDBJ databases">
        <title>Sequencing the genomes of 1000 actinobacteria strains.</title>
        <authorList>
            <person name="Klenk H.-P."/>
        </authorList>
    </citation>
    <scope>NUCLEOTIDE SEQUENCE [LARGE SCALE GENOMIC DNA]</scope>
    <source>
        <strain evidence="1 2">DSM 44781</strain>
    </source>
</reference>
<evidence type="ECO:0000313" key="2">
    <source>
        <dbReference type="Proteomes" id="UP000266906"/>
    </source>
</evidence>
<gene>
    <name evidence="1" type="ORF">EDD38_4458</name>
</gene>